<evidence type="ECO:0000256" key="1">
    <source>
        <dbReference type="SAM" id="MobiDB-lite"/>
    </source>
</evidence>
<gene>
    <name evidence="2" type="ORF">AVEN_148790-2_1</name>
</gene>
<comment type="caution">
    <text evidence="2">The sequence shown here is derived from an EMBL/GenBank/DDBJ whole genome shotgun (WGS) entry which is preliminary data.</text>
</comment>
<accession>A0A4Y2KPL0</accession>
<dbReference type="AlphaFoldDB" id="A0A4Y2KPL0"/>
<keyword evidence="3" id="KW-1185">Reference proteome</keyword>
<sequence>RGPSYDTLRKLTRRPVERTFVTQFRNLTYTSLRCKPDLWWNQVLIPCLITGELLPGDPLISQLRPYYQTTVAAGGARPIYETKRETTRLVTDRSYESHGASESKGL</sequence>
<name>A0A4Y2KPL0_ARAVE</name>
<reference evidence="2 3" key="1">
    <citation type="journal article" date="2019" name="Sci. Rep.">
        <title>Orb-weaving spider Araneus ventricosus genome elucidates the spidroin gene catalogue.</title>
        <authorList>
            <person name="Kono N."/>
            <person name="Nakamura H."/>
            <person name="Ohtoshi R."/>
            <person name="Moran D.A.P."/>
            <person name="Shinohara A."/>
            <person name="Yoshida Y."/>
            <person name="Fujiwara M."/>
            <person name="Mori M."/>
            <person name="Tomita M."/>
            <person name="Arakawa K."/>
        </authorList>
    </citation>
    <scope>NUCLEOTIDE SEQUENCE [LARGE SCALE GENOMIC DNA]</scope>
</reference>
<protein>
    <submittedName>
        <fullName evidence="2">Uncharacterized protein</fullName>
    </submittedName>
</protein>
<feature type="region of interest" description="Disordered" evidence="1">
    <location>
        <begin position="83"/>
        <end position="106"/>
    </location>
</feature>
<feature type="non-terminal residue" evidence="2">
    <location>
        <position position="1"/>
    </location>
</feature>
<dbReference type="EMBL" id="BGPR01004844">
    <property type="protein sequence ID" value="GBN03950.1"/>
    <property type="molecule type" value="Genomic_DNA"/>
</dbReference>
<dbReference type="Proteomes" id="UP000499080">
    <property type="component" value="Unassembled WGS sequence"/>
</dbReference>
<evidence type="ECO:0000313" key="2">
    <source>
        <dbReference type="EMBL" id="GBN03950.1"/>
    </source>
</evidence>
<organism evidence="2 3">
    <name type="scientific">Araneus ventricosus</name>
    <name type="common">Orbweaver spider</name>
    <name type="synonym">Epeira ventricosa</name>
    <dbReference type="NCBI Taxonomy" id="182803"/>
    <lineage>
        <taxon>Eukaryota</taxon>
        <taxon>Metazoa</taxon>
        <taxon>Ecdysozoa</taxon>
        <taxon>Arthropoda</taxon>
        <taxon>Chelicerata</taxon>
        <taxon>Arachnida</taxon>
        <taxon>Araneae</taxon>
        <taxon>Araneomorphae</taxon>
        <taxon>Entelegynae</taxon>
        <taxon>Araneoidea</taxon>
        <taxon>Araneidae</taxon>
        <taxon>Araneus</taxon>
    </lineage>
</organism>
<proteinExistence type="predicted"/>
<evidence type="ECO:0000313" key="3">
    <source>
        <dbReference type="Proteomes" id="UP000499080"/>
    </source>
</evidence>